<dbReference type="AlphaFoldDB" id="A0A174T6V4"/>
<sequence>MSSFFLFLANIFCRREVRIMAVVYATLIVKGKKTLEDVPALLKEQVREILSALDVEVQ</sequence>
<dbReference type="EMBL" id="CZBE01000022">
    <property type="protein sequence ID" value="CUQ04251.1"/>
    <property type="molecule type" value="Genomic_DNA"/>
</dbReference>
<organism evidence="1 2">
    <name type="scientific">Anaerotruncus colihominis</name>
    <dbReference type="NCBI Taxonomy" id="169435"/>
    <lineage>
        <taxon>Bacteria</taxon>
        <taxon>Bacillati</taxon>
        <taxon>Bacillota</taxon>
        <taxon>Clostridia</taxon>
        <taxon>Eubacteriales</taxon>
        <taxon>Oscillospiraceae</taxon>
        <taxon>Anaerotruncus</taxon>
    </lineage>
</organism>
<reference evidence="1 2" key="1">
    <citation type="submission" date="2015-09" db="EMBL/GenBank/DDBJ databases">
        <authorList>
            <consortium name="Pathogen Informatics"/>
        </authorList>
    </citation>
    <scope>NUCLEOTIDE SEQUENCE [LARGE SCALE GENOMIC DNA]</scope>
    <source>
        <strain evidence="1 2">2789STDY5834939</strain>
    </source>
</reference>
<protein>
    <submittedName>
        <fullName evidence="1">Uncharacterized protein</fullName>
    </submittedName>
</protein>
<dbReference type="Proteomes" id="UP000095765">
    <property type="component" value="Unassembled WGS sequence"/>
</dbReference>
<dbReference type="NCBIfam" id="NF040910">
    <property type="entry name" value="CD1375_fam"/>
    <property type="match status" value="1"/>
</dbReference>
<evidence type="ECO:0000313" key="2">
    <source>
        <dbReference type="Proteomes" id="UP000095765"/>
    </source>
</evidence>
<evidence type="ECO:0000313" key="1">
    <source>
        <dbReference type="EMBL" id="CUQ04251.1"/>
    </source>
</evidence>
<dbReference type="InterPro" id="IPR047907">
    <property type="entry name" value="CD1375-like"/>
</dbReference>
<proteinExistence type="predicted"/>
<accession>A0A174T6V4</accession>
<gene>
    <name evidence="1" type="ORF">ERS852551_02879</name>
</gene>
<name>A0A174T6V4_9FIRM</name>